<organism evidence="3 4">
    <name type="scientific">Chryseobacterium arthrosphaerae</name>
    <dbReference type="NCBI Taxonomy" id="651561"/>
    <lineage>
        <taxon>Bacteria</taxon>
        <taxon>Pseudomonadati</taxon>
        <taxon>Bacteroidota</taxon>
        <taxon>Flavobacteriia</taxon>
        <taxon>Flavobacteriales</taxon>
        <taxon>Weeksellaceae</taxon>
        <taxon>Chryseobacterium group</taxon>
        <taxon>Chryseobacterium</taxon>
    </lineage>
</organism>
<comment type="caution">
    <text evidence="3">The sequence shown here is derived from an EMBL/GenBank/DDBJ whole genome shotgun (WGS) entry which is preliminary data.</text>
</comment>
<proteinExistence type="predicted"/>
<dbReference type="OrthoDB" id="978006at2"/>
<reference evidence="4" key="2">
    <citation type="submission" date="2016-07" db="EMBL/GenBank/DDBJ databases">
        <authorList>
            <person name="Florea S."/>
            <person name="Webb J.S."/>
            <person name="Jaromczyk J."/>
            <person name="Schardl C.L."/>
        </authorList>
    </citation>
    <scope>NUCLEOTIDE SEQUENCE [LARGE SCALE GENOMIC DNA]</scope>
    <source>
        <strain evidence="4">CC-VM-7</strain>
    </source>
</reference>
<dbReference type="AlphaFoldDB" id="A0A1B8ZJH9"/>
<gene>
    <name evidence="3" type="ORF">BBI00_18880</name>
    <name evidence="2" type="ORF">V2E39_15625</name>
</gene>
<evidence type="ECO:0000313" key="3">
    <source>
        <dbReference type="EMBL" id="OCA71761.1"/>
    </source>
</evidence>
<keyword evidence="5" id="KW-1185">Reference proteome</keyword>
<reference evidence="3" key="1">
    <citation type="submission" date="2016-07" db="EMBL/GenBank/DDBJ databases">
        <authorList>
            <person name="Jeong J.-J."/>
            <person name="Kim D.W."/>
            <person name="Sang M.K."/>
            <person name="Choi I.-G."/>
            <person name="Kim K.D."/>
        </authorList>
    </citation>
    <scope>NUCLEOTIDE SEQUENCE</scope>
    <source>
        <strain evidence="3">CC-VM-7</strain>
    </source>
</reference>
<dbReference type="STRING" id="651561.BBI00_18880"/>
<reference evidence="2 5" key="3">
    <citation type="submission" date="2024-01" db="EMBL/GenBank/DDBJ databases">
        <title>Whole genome of Chryseobacterium arthrosphaerae NNCa 2741.</title>
        <authorList>
            <person name="Boriskina E.V."/>
            <person name="Gordinskaya N.A."/>
            <person name="Kropotov V.S."/>
            <person name="Alekseeva A.E."/>
            <person name="Makhova M.A."/>
            <person name="Kryazhev D.V."/>
            <person name="Shkurkina I.S."/>
        </authorList>
    </citation>
    <scope>NUCLEOTIDE SEQUENCE [LARGE SCALE GENOMIC DNA]</scope>
    <source>
        <strain evidence="2 5">NNCa 2741</strain>
    </source>
</reference>
<evidence type="ECO:0000313" key="4">
    <source>
        <dbReference type="Proteomes" id="UP000093432"/>
    </source>
</evidence>
<evidence type="ECO:0000313" key="2">
    <source>
        <dbReference type="EMBL" id="MEE6128827.1"/>
    </source>
</evidence>
<dbReference type="Proteomes" id="UP001350005">
    <property type="component" value="Unassembled WGS sequence"/>
</dbReference>
<keyword evidence="1" id="KW-0732">Signal</keyword>
<evidence type="ECO:0000313" key="5">
    <source>
        <dbReference type="Proteomes" id="UP001350005"/>
    </source>
</evidence>
<sequence>MRKVIMGALLVSFSITYAQNLTPGSYQASYSSTLSVNNLGGDHAVFGVKSENSGRALKYDEIIGSPYYSTEFRSAKVAENFDKIPVRYNSYKDEIEFQKDGKPWVLPKEEQYSRIEVASPKNTIVLLQTNDDLDGYFFEIANGQNKLYKKVKTKFNDAVPASNSYASDKAAFFKTLDPVYYIKTEKGFIKKPKKLKDILELFPAKKESLETFVKSNNIKFNKEEDLIKLVSFMNG</sequence>
<dbReference type="EMBL" id="MAYG01000012">
    <property type="protein sequence ID" value="OCA71761.1"/>
    <property type="molecule type" value="Genomic_DNA"/>
</dbReference>
<name>A0A1B8ZJH9_9FLAO</name>
<evidence type="ECO:0000256" key="1">
    <source>
        <dbReference type="SAM" id="SignalP"/>
    </source>
</evidence>
<protein>
    <submittedName>
        <fullName evidence="3">Uncharacterized protein</fullName>
    </submittedName>
</protein>
<dbReference type="KEGG" id="carh:EGY05_00110"/>
<dbReference type="Proteomes" id="UP000093432">
    <property type="component" value="Unassembled WGS sequence"/>
</dbReference>
<feature type="signal peptide" evidence="1">
    <location>
        <begin position="1"/>
        <end position="18"/>
    </location>
</feature>
<accession>A0A1B8ZJH9</accession>
<dbReference type="EMBL" id="JAZGJU010000033">
    <property type="protein sequence ID" value="MEE6128827.1"/>
    <property type="molecule type" value="Genomic_DNA"/>
</dbReference>
<feature type="chain" id="PRO_5008620827" evidence="1">
    <location>
        <begin position="19"/>
        <end position="235"/>
    </location>
</feature>
<dbReference type="RefSeq" id="WP_065400382.1">
    <property type="nucleotide sequence ID" value="NZ_CP033811.1"/>
</dbReference>